<protein>
    <recommendedName>
        <fullName evidence="2">DUF5678 domain-containing protein</fullName>
    </recommendedName>
</protein>
<comment type="caution">
    <text evidence="1">The sequence shown here is derived from an EMBL/GenBank/DDBJ whole genome shotgun (WGS) entry which is preliminary data.</text>
</comment>
<proteinExistence type="predicted"/>
<evidence type="ECO:0000313" key="1">
    <source>
        <dbReference type="EMBL" id="MXY32975.1"/>
    </source>
</evidence>
<gene>
    <name evidence="1" type="ORF">F4Y60_02560</name>
</gene>
<sequence>MMALLSKEIAAYEKMRDVLETDHFGKWVIVYNEKLQGVYPTSEEAAYNAVKQFGRGPYLIRHVGEPPKTLPASVLYRI</sequence>
<evidence type="ECO:0008006" key="2">
    <source>
        <dbReference type="Google" id="ProtNLM"/>
    </source>
</evidence>
<reference evidence="1" key="1">
    <citation type="submission" date="2019-09" db="EMBL/GenBank/DDBJ databases">
        <title>Characterisation of the sponge microbiome using genome-centric metagenomics.</title>
        <authorList>
            <person name="Engelberts J.P."/>
            <person name="Robbins S.J."/>
            <person name="De Goeij J.M."/>
            <person name="Aranda M."/>
            <person name="Bell S.C."/>
            <person name="Webster N.S."/>
        </authorList>
    </citation>
    <scope>NUCLEOTIDE SEQUENCE</scope>
    <source>
        <strain evidence="1">SB0664_bin_43</strain>
    </source>
</reference>
<name>A0A6B0XXM5_9RHOB</name>
<organism evidence="1">
    <name type="scientific">Boseongicola sp. SB0664_bin_43</name>
    <dbReference type="NCBI Taxonomy" id="2604844"/>
    <lineage>
        <taxon>Bacteria</taxon>
        <taxon>Pseudomonadati</taxon>
        <taxon>Pseudomonadota</taxon>
        <taxon>Alphaproteobacteria</taxon>
        <taxon>Rhodobacterales</taxon>
        <taxon>Paracoccaceae</taxon>
        <taxon>Boseongicola</taxon>
    </lineage>
</organism>
<dbReference type="AlphaFoldDB" id="A0A6B0XXM5"/>
<accession>A0A6B0XXM5</accession>
<dbReference type="EMBL" id="VXRY01000098">
    <property type="protein sequence ID" value="MXY32975.1"/>
    <property type="molecule type" value="Genomic_DNA"/>
</dbReference>